<accession>A0AAV5CW65</accession>
<reference evidence="1" key="2">
    <citation type="submission" date="2021-12" db="EMBL/GenBank/DDBJ databases">
        <title>Resequencing data analysis of finger millet.</title>
        <authorList>
            <person name="Hatakeyama M."/>
            <person name="Aluri S."/>
            <person name="Balachadran M.T."/>
            <person name="Sivarajan S.R."/>
            <person name="Poveda L."/>
            <person name="Shimizu-Inatsugi R."/>
            <person name="Schlapbach R."/>
            <person name="Sreeman S.M."/>
            <person name="Shimizu K.K."/>
        </authorList>
    </citation>
    <scope>NUCLEOTIDE SEQUENCE</scope>
</reference>
<protein>
    <submittedName>
        <fullName evidence="1">Uncharacterized protein</fullName>
    </submittedName>
</protein>
<name>A0AAV5CW65_ELECO</name>
<keyword evidence="2" id="KW-1185">Reference proteome</keyword>
<sequence>MNRVLTDFIQQVALISSYFNGGHQFSALEGKNAGPKIETRKDICNNVIGRHIILLYLEHNVDSLGEILSVQPASSNSSGARADLSPASIAWFVPATPLTTMPRSLCYRY</sequence>
<dbReference type="EMBL" id="BQKI01000009">
    <property type="protein sequence ID" value="GJN02123.1"/>
    <property type="molecule type" value="Genomic_DNA"/>
</dbReference>
<proteinExistence type="predicted"/>
<gene>
    <name evidence="1" type="primary">ga19445</name>
    <name evidence="1" type="ORF">PR202_ga19445</name>
</gene>
<comment type="caution">
    <text evidence="1">The sequence shown here is derived from an EMBL/GenBank/DDBJ whole genome shotgun (WGS) entry which is preliminary data.</text>
</comment>
<evidence type="ECO:0000313" key="1">
    <source>
        <dbReference type="EMBL" id="GJN02123.1"/>
    </source>
</evidence>
<dbReference type="AlphaFoldDB" id="A0AAV5CW65"/>
<organism evidence="1 2">
    <name type="scientific">Eleusine coracana subsp. coracana</name>
    <dbReference type="NCBI Taxonomy" id="191504"/>
    <lineage>
        <taxon>Eukaryota</taxon>
        <taxon>Viridiplantae</taxon>
        <taxon>Streptophyta</taxon>
        <taxon>Embryophyta</taxon>
        <taxon>Tracheophyta</taxon>
        <taxon>Spermatophyta</taxon>
        <taxon>Magnoliopsida</taxon>
        <taxon>Liliopsida</taxon>
        <taxon>Poales</taxon>
        <taxon>Poaceae</taxon>
        <taxon>PACMAD clade</taxon>
        <taxon>Chloridoideae</taxon>
        <taxon>Cynodonteae</taxon>
        <taxon>Eleusininae</taxon>
        <taxon>Eleusine</taxon>
    </lineage>
</organism>
<dbReference type="Proteomes" id="UP001054889">
    <property type="component" value="Unassembled WGS sequence"/>
</dbReference>
<reference evidence="1" key="1">
    <citation type="journal article" date="2018" name="DNA Res.">
        <title>Multiple hybrid de novo genome assembly of finger millet, an orphan allotetraploid crop.</title>
        <authorList>
            <person name="Hatakeyama M."/>
            <person name="Aluri S."/>
            <person name="Balachadran M.T."/>
            <person name="Sivarajan S.R."/>
            <person name="Patrignani A."/>
            <person name="Gruter S."/>
            <person name="Poveda L."/>
            <person name="Shimizu-Inatsugi R."/>
            <person name="Baeten J."/>
            <person name="Francoijs K.J."/>
            <person name="Nataraja K.N."/>
            <person name="Reddy Y.A.N."/>
            <person name="Phadnis S."/>
            <person name="Ravikumar R.L."/>
            <person name="Schlapbach R."/>
            <person name="Sreeman S.M."/>
            <person name="Shimizu K.K."/>
        </authorList>
    </citation>
    <scope>NUCLEOTIDE SEQUENCE</scope>
</reference>
<evidence type="ECO:0000313" key="2">
    <source>
        <dbReference type="Proteomes" id="UP001054889"/>
    </source>
</evidence>